<name>A0A6M3J5M8_9ZZZZ</name>
<accession>A0A6M3J5M8</accession>
<dbReference type="EMBL" id="MT141530">
    <property type="protein sequence ID" value="QJA65004.1"/>
    <property type="molecule type" value="Genomic_DNA"/>
</dbReference>
<evidence type="ECO:0000313" key="1">
    <source>
        <dbReference type="EMBL" id="QJA65004.1"/>
    </source>
</evidence>
<organism evidence="1">
    <name type="scientific">viral metagenome</name>
    <dbReference type="NCBI Taxonomy" id="1070528"/>
    <lineage>
        <taxon>unclassified sequences</taxon>
        <taxon>metagenomes</taxon>
        <taxon>organismal metagenomes</taxon>
    </lineage>
</organism>
<sequence length="95" mass="10845">MKRLRTNESMPAATEADCQLKTLSRKEITTRVKKRDKQIEDNTPNVTLLSGESVSRKLYDIIQLHGKPHSIPILNLAKPSYEDINGRGGCYDQRY</sequence>
<reference evidence="1" key="1">
    <citation type="submission" date="2020-03" db="EMBL/GenBank/DDBJ databases">
        <title>The deep terrestrial virosphere.</title>
        <authorList>
            <person name="Holmfeldt K."/>
            <person name="Nilsson E."/>
            <person name="Simone D."/>
            <person name="Lopez-Fernandez M."/>
            <person name="Wu X."/>
            <person name="de Brujin I."/>
            <person name="Lundin D."/>
            <person name="Andersson A."/>
            <person name="Bertilsson S."/>
            <person name="Dopson M."/>
        </authorList>
    </citation>
    <scope>NUCLEOTIDE SEQUENCE</scope>
    <source>
        <strain evidence="2">MM415A00374</strain>
        <strain evidence="1">MM415B00446</strain>
    </source>
</reference>
<proteinExistence type="predicted"/>
<protein>
    <submittedName>
        <fullName evidence="1">Uncharacterized protein</fullName>
    </submittedName>
</protein>
<evidence type="ECO:0000313" key="2">
    <source>
        <dbReference type="EMBL" id="QJA82723.1"/>
    </source>
</evidence>
<dbReference type="EMBL" id="MT142494">
    <property type="protein sequence ID" value="QJA82723.1"/>
    <property type="molecule type" value="Genomic_DNA"/>
</dbReference>
<dbReference type="AlphaFoldDB" id="A0A6M3J5M8"/>
<gene>
    <name evidence="2" type="ORF">MM415A00374_0035</name>
    <name evidence="1" type="ORF">MM415B00446_0028</name>
</gene>